<dbReference type="Proteomes" id="UP000295511">
    <property type="component" value="Unassembled WGS sequence"/>
</dbReference>
<accession>A0A4R5KTC4</accession>
<name>A0A4R5KTC4_9MICC</name>
<proteinExistence type="predicted"/>
<sequence length="90" mass="9881">MGLKEIWARLDSEIKEWLVHNSGCVSVPSRIAGRMAADAEGHVEWDAHGGIVLTPGDRAFLRDRAEAAGTIHCSRTMSELGRRFFNSEGS</sequence>
<keyword evidence="2" id="KW-1185">Reference proteome</keyword>
<dbReference type="RefSeq" id="WP_133203287.1">
    <property type="nucleotide sequence ID" value="NZ_SMRU01000005.1"/>
</dbReference>
<dbReference type="AlphaFoldDB" id="A0A4R5KTC4"/>
<comment type="caution">
    <text evidence="1">The sequence shown here is derived from an EMBL/GenBank/DDBJ whole genome shotgun (WGS) entry which is preliminary data.</text>
</comment>
<protein>
    <submittedName>
        <fullName evidence="1">Uncharacterized protein</fullName>
    </submittedName>
</protein>
<dbReference type="EMBL" id="SMRU01000005">
    <property type="protein sequence ID" value="TDF99101.1"/>
    <property type="molecule type" value="Genomic_DNA"/>
</dbReference>
<reference evidence="1 2" key="1">
    <citation type="submission" date="2019-03" db="EMBL/GenBank/DDBJ databases">
        <title>Whole genome sequence of Arthrobacter sp JH1-1.</title>
        <authorList>
            <person name="Trinh H.N."/>
        </authorList>
    </citation>
    <scope>NUCLEOTIDE SEQUENCE [LARGE SCALE GENOMIC DNA]</scope>
    <source>
        <strain evidence="1 2">JH1-1</strain>
    </source>
</reference>
<evidence type="ECO:0000313" key="1">
    <source>
        <dbReference type="EMBL" id="TDF99101.1"/>
    </source>
</evidence>
<dbReference type="OrthoDB" id="4950699at2"/>
<organism evidence="1 2">
    <name type="scientific">Arthrobacter terricola</name>
    <dbReference type="NCBI Taxonomy" id="2547396"/>
    <lineage>
        <taxon>Bacteria</taxon>
        <taxon>Bacillati</taxon>
        <taxon>Actinomycetota</taxon>
        <taxon>Actinomycetes</taxon>
        <taxon>Micrococcales</taxon>
        <taxon>Micrococcaceae</taxon>
        <taxon>Arthrobacter</taxon>
    </lineage>
</organism>
<gene>
    <name evidence="1" type="ORF">E1809_05890</name>
</gene>
<evidence type="ECO:0000313" key="2">
    <source>
        <dbReference type="Proteomes" id="UP000295511"/>
    </source>
</evidence>